<dbReference type="InterPro" id="IPR011989">
    <property type="entry name" value="ARM-like"/>
</dbReference>
<sequence length="595" mass="68397">MSISKYLNKNTCLSLYVPKRPLQLNMKLSPIGGNSALPKLRPNSPPSYPGDDELLENEIMNDSSSRKSPLKSEGKNDISDINPDQNRNHHSKNDEPIVDNELPAIISFSANQKVIIGEIDVKTPPSLPSISDSNFVDVWKEKINVCNLIFDFSQNNTQVQGKKIKLRELRHFHAFFRNHEEASLLKSECKEMLFNMIYRNIFEQNPFVLDYESNLDVQQLVDQSWPHLSLVYKILNDFLFTFPDFIKPQLVEKAIRLMNLPDINERDCLACFALNYYKLHPEHFEIIWKYICTALSNVISGIFTSYSVHPLLAFIVSLFINSRSSTKPYLRDILFTHLLPLYHHDNMCKYSSILTSTVYRAIENHTKLQLETLKYLIKSFPRQNGKKQIQYINAITVIIRPMKGSDIRPISQTVISFVGECVRSPNAKLVDATLQMLNGKYVPSVFTSNSKQALTILYHPLTWCFQSHWNKNAREQAEYALSVVKRLDTAMSISIIKATRTTLKKVTQATNEKCNEQITNWALISREAAQNDHDINLTNILQSVHLEFLSEEKCQVSRPMVSSRAPVAHTPLSMAPSTRNSFSQKYYKYDNSRYT</sequence>
<dbReference type="PANTHER" id="PTHR10257">
    <property type="entry name" value="SERINE/THREONINE PROTEIN PHOSPHATASE 2A PP2A REGULATORY SUBUNIT B"/>
    <property type="match status" value="1"/>
</dbReference>
<feature type="region of interest" description="Disordered" evidence="1">
    <location>
        <begin position="33"/>
        <end position="96"/>
    </location>
</feature>
<keyword evidence="3" id="KW-1185">Reference proteome</keyword>
<dbReference type="GeneID" id="94838832"/>
<dbReference type="InterPro" id="IPR002554">
    <property type="entry name" value="PP2A_B56"/>
</dbReference>
<dbReference type="SUPFAM" id="SSF48371">
    <property type="entry name" value="ARM repeat"/>
    <property type="match status" value="1"/>
</dbReference>
<accession>A0A1J4K5Z8</accession>
<dbReference type="InterPro" id="IPR016024">
    <property type="entry name" value="ARM-type_fold"/>
</dbReference>
<gene>
    <name evidence="2" type="ORF">TRFO_25089</name>
</gene>
<dbReference type="FunFam" id="1.25.10.10:FF:000331">
    <property type="entry name" value="Phosphoprotein phosphatase, putative"/>
    <property type="match status" value="1"/>
</dbReference>
<organism evidence="2 3">
    <name type="scientific">Tritrichomonas foetus</name>
    <dbReference type="NCBI Taxonomy" id="1144522"/>
    <lineage>
        <taxon>Eukaryota</taxon>
        <taxon>Metamonada</taxon>
        <taxon>Parabasalia</taxon>
        <taxon>Tritrichomonadida</taxon>
        <taxon>Tritrichomonadidae</taxon>
        <taxon>Tritrichomonas</taxon>
    </lineage>
</organism>
<dbReference type="AlphaFoldDB" id="A0A1J4K5Z8"/>
<dbReference type="Pfam" id="PF01603">
    <property type="entry name" value="B56"/>
    <property type="match status" value="1"/>
</dbReference>
<dbReference type="VEuPathDB" id="TrichDB:TRFO_25089"/>
<name>A0A1J4K5Z8_9EUKA</name>
<dbReference type="GO" id="GO:0019888">
    <property type="term" value="F:protein phosphatase regulator activity"/>
    <property type="evidence" value="ECO:0007669"/>
    <property type="project" value="InterPro"/>
</dbReference>
<protein>
    <submittedName>
        <fullName evidence="2">Uncharacterized protein</fullName>
    </submittedName>
</protein>
<reference evidence="2" key="1">
    <citation type="submission" date="2016-10" db="EMBL/GenBank/DDBJ databases">
        <authorList>
            <person name="Benchimol M."/>
            <person name="Almeida L.G."/>
            <person name="Vasconcelos A.T."/>
            <person name="Perreira-Neves A."/>
            <person name="Rosa I.A."/>
            <person name="Tasca T."/>
            <person name="Bogo M.R."/>
            <person name="de Souza W."/>
        </authorList>
    </citation>
    <scope>NUCLEOTIDE SEQUENCE [LARGE SCALE GENOMIC DNA]</scope>
    <source>
        <strain evidence="2">K</strain>
    </source>
</reference>
<dbReference type="PANTHER" id="PTHR10257:SF3">
    <property type="entry name" value="SERINE_THREONINE-PROTEIN PHOSPHATASE 2A 56 KDA REGULATORY SUBUNIT GAMMA ISOFORM"/>
    <property type="match status" value="1"/>
</dbReference>
<dbReference type="GO" id="GO:0000159">
    <property type="term" value="C:protein phosphatase type 2A complex"/>
    <property type="evidence" value="ECO:0007669"/>
    <property type="project" value="InterPro"/>
</dbReference>
<dbReference type="Proteomes" id="UP000179807">
    <property type="component" value="Unassembled WGS sequence"/>
</dbReference>
<dbReference type="RefSeq" id="XP_068359975.1">
    <property type="nucleotide sequence ID" value="XM_068504128.1"/>
</dbReference>
<evidence type="ECO:0000256" key="1">
    <source>
        <dbReference type="SAM" id="MobiDB-lite"/>
    </source>
</evidence>
<evidence type="ECO:0000313" key="2">
    <source>
        <dbReference type="EMBL" id="OHT06839.1"/>
    </source>
</evidence>
<dbReference type="GO" id="GO:0007165">
    <property type="term" value="P:signal transduction"/>
    <property type="evidence" value="ECO:0007669"/>
    <property type="project" value="InterPro"/>
</dbReference>
<dbReference type="EMBL" id="MLAK01000714">
    <property type="protein sequence ID" value="OHT06839.1"/>
    <property type="molecule type" value="Genomic_DNA"/>
</dbReference>
<evidence type="ECO:0000313" key="3">
    <source>
        <dbReference type="Proteomes" id="UP000179807"/>
    </source>
</evidence>
<proteinExistence type="predicted"/>
<dbReference type="Gene3D" id="1.25.10.10">
    <property type="entry name" value="Leucine-rich Repeat Variant"/>
    <property type="match status" value="1"/>
</dbReference>
<comment type="caution">
    <text evidence="2">The sequence shown here is derived from an EMBL/GenBank/DDBJ whole genome shotgun (WGS) entry which is preliminary data.</text>
</comment>